<keyword evidence="2" id="KW-1185">Reference proteome</keyword>
<comment type="caution">
    <text evidence="1">The sequence shown here is derived from an EMBL/GenBank/DDBJ whole genome shotgun (WGS) entry which is preliminary data.</text>
</comment>
<protein>
    <submittedName>
        <fullName evidence="1">Uncharacterized protein</fullName>
    </submittedName>
</protein>
<dbReference type="RefSeq" id="WP_209644293.1">
    <property type="nucleotide sequence ID" value="NZ_JAGINW010000001.1"/>
</dbReference>
<sequence length="206" mass="22767">MKIPQQPCYRSIIAVDAQASTMRTNQAKSRLRDTMYQVCEEAFLAASVTEQRRDPFFDRGDGVLTLVHPADEVPKTLLLGQVAPTLSRLLARDHDGLRMRMVMHAGEVHYDEHGCYSDALDLAFRLLDAPETKAALRATPAPLVLVVSDHIYQSVVRHGYPGIDRDAYEPSVATAVGDRRELGWIHIPRAASGVPVDRAGLNLVQA</sequence>
<name>A0ABS4TTS1_9PSEU</name>
<proteinExistence type="predicted"/>
<dbReference type="Proteomes" id="UP001519332">
    <property type="component" value="Unassembled WGS sequence"/>
</dbReference>
<evidence type="ECO:0000313" key="2">
    <source>
        <dbReference type="Proteomes" id="UP001519332"/>
    </source>
</evidence>
<accession>A0ABS4TTS1</accession>
<gene>
    <name evidence="1" type="ORF">JOF56_007711</name>
</gene>
<reference evidence="1 2" key="1">
    <citation type="submission" date="2021-03" db="EMBL/GenBank/DDBJ databases">
        <title>Sequencing the genomes of 1000 actinobacteria strains.</title>
        <authorList>
            <person name="Klenk H.-P."/>
        </authorList>
    </citation>
    <scope>NUCLEOTIDE SEQUENCE [LARGE SCALE GENOMIC DNA]</scope>
    <source>
        <strain evidence="1 2">DSM 46670</strain>
    </source>
</reference>
<evidence type="ECO:0000313" key="1">
    <source>
        <dbReference type="EMBL" id="MBP2327326.1"/>
    </source>
</evidence>
<dbReference type="EMBL" id="JAGINW010000001">
    <property type="protein sequence ID" value="MBP2327326.1"/>
    <property type="molecule type" value="Genomic_DNA"/>
</dbReference>
<organism evidence="1 2">
    <name type="scientific">Kibdelosporangium banguiense</name>
    <dbReference type="NCBI Taxonomy" id="1365924"/>
    <lineage>
        <taxon>Bacteria</taxon>
        <taxon>Bacillati</taxon>
        <taxon>Actinomycetota</taxon>
        <taxon>Actinomycetes</taxon>
        <taxon>Pseudonocardiales</taxon>
        <taxon>Pseudonocardiaceae</taxon>
        <taxon>Kibdelosporangium</taxon>
    </lineage>
</organism>